<comment type="caution">
    <text evidence="14">The sequence shown here is derived from an EMBL/GenBank/DDBJ whole genome shotgun (WGS) entry which is preliminary data.</text>
</comment>
<feature type="transmembrane region" description="Helical" evidence="12">
    <location>
        <begin position="31"/>
        <end position="51"/>
    </location>
</feature>
<evidence type="ECO:0000256" key="1">
    <source>
        <dbReference type="ARBA" id="ARBA00001970"/>
    </source>
</evidence>
<dbReference type="EC" id="7.2.1.3" evidence="11"/>
<reference evidence="14" key="1">
    <citation type="submission" date="2022-03" db="EMBL/GenBank/DDBJ databases">
        <authorList>
            <person name="Lindestad O."/>
        </authorList>
    </citation>
    <scope>NUCLEOTIDE SEQUENCE</scope>
</reference>
<dbReference type="SMART" id="SM00665">
    <property type="entry name" value="B561"/>
    <property type="match status" value="1"/>
</dbReference>
<feature type="transmembrane region" description="Helical" evidence="12">
    <location>
        <begin position="134"/>
        <end position="157"/>
    </location>
</feature>
<dbReference type="OrthoDB" id="432881at2759"/>
<keyword evidence="4" id="KW-0349">Heme</keyword>
<dbReference type="PANTHER" id="PTHR15422:SF43">
    <property type="entry name" value="ASCORBATE FERRIREDUCTASE (TRANSMEMBRANE)"/>
    <property type="match status" value="1"/>
</dbReference>
<gene>
    <name evidence="14" type="primary">jg8483</name>
    <name evidence="14" type="ORF">PAEG_LOCUS18905</name>
</gene>
<dbReference type="Pfam" id="PF03188">
    <property type="entry name" value="Cytochrom_B561"/>
    <property type="match status" value="1"/>
</dbReference>
<evidence type="ECO:0000256" key="2">
    <source>
        <dbReference type="ARBA" id="ARBA00004141"/>
    </source>
</evidence>
<evidence type="ECO:0000313" key="15">
    <source>
        <dbReference type="Proteomes" id="UP000838756"/>
    </source>
</evidence>
<evidence type="ECO:0000256" key="12">
    <source>
        <dbReference type="SAM" id="Phobius"/>
    </source>
</evidence>
<evidence type="ECO:0000256" key="6">
    <source>
        <dbReference type="ARBA" id="ARBA00022723"/>
    </source>
</evidence>
<evidence type="ECO:0000256" key="11">
    <source>
        <dbReference type="ARBA" id="ARBA00024225"/>
    </source>
</evidence>
<keyword evidence="3" id="KW-0813">Transport</keyword>
<keyword evidence="6" id="KW-0479">Metal-binding</keyword>
<keyword evidence="15" id="KW-1185">Reference proteome</keyword>
<dbReference type="GO" id="GO:0140575">
    <property type="term" value="F:transmembrane monodehydroascorbate reductase activity"/>
    <property type="evidence" value="ECO:0007669"/>
    <property type="project" value="InterPro"/>
</dbReference>
<keyword evidence="9" id="KW-0408">Iron</keyword>
<protein>
    <recommendedName>
        <fullName evidence="11">ascorbate ferrireductase (transmembrane)</fullName>
        <ecNumber evidence="11">7.2.1.3</ecNumber>
    </recommendedName>
</protein>
<keyword evidence="5 12" id="KW-0812">Transmembrane</keyword>
<evidence type="ECO:0000256" key="8">
    <source>
        <dbReference type="ARBA" id="ARBA00022989"/>
    </source>
</evidence>
<feature type="domain" description="Cytochrome b561" evidence="13">
    <location>
        <begin position="30"/>
        <end position="230"/>
    </location>
</feature>
<dbReference type="Gene3D" id="1.20.120.1770">
    <property type="match status" value="1"/>
</dbReference>
<evidence type="ECO:0000256" key="10">
    <source>
        <dbReference type="ARBA" id="ARBA00023136"/>
    </source>
</evidence>
<keyword evidence="10 12" id="KW-0472">Membrane</keyword>
<dbReference type="AlphaFoldDB" id="A0A8S4RZ14"/>
<sequence length="241" mass="26277">MVAADPEAVNSSKLEDVGTENYSLKIFQSTLNLLAHILIGIVVGISILFAFRNGLPTNNMTNLHIVLCVIGYQLLMAEGILALCPYNSWTAGLRLVDKRRTHTILQILGSVLAIVGSILKSLDKSTNWNTLHGKFALVAMVFTTVSLVNGLTSLYAYELRKCVPGNFSKIPHIVFGVVAFVASLIALCYGFDYGFFKNWTANAGPPFGFAYAIMAMSAAFTFIIIVNPMITALNKTVRMCK</sequence>
<dbReference type="PROSITE" id="PS50939">
    <property type="entry name" value="CYTOCHROME_B561"/>
    <property type="match status" value="1"/>
</dbReference>
<comment type="subcellular location">
    <subcellularLocation>
        <location evidence="2">Membrane</location>
        <topology evidence="2">Multi-pass membrane protein</topology>
    </subcellularLocation>
</comment>
<accession>A0A8S4RZ14</accession>
<dbReference type="EMBL" id="CAKXAJ010025670">
    <property type="protein sequence ID" value="CAH2242665.1"/>
    <property type="molecule type" value="Genomic_DNA"/>
</dbReference>
<evidence type="ECO:0000259" key="13">
    <source>
        <dbReference type="PROSITE" id="PS50939"/>
    </source>
</evidence>
<dbReference type="Proteomes" id="UP000838756">
    <property type="component" value="Unassembled WGS sequence"/>
</dbReference>
<name>A0A8S4RZ14_9NEOP</name>
<keyword evidence="7" id="KW-0249">Electron transport</keyword>
<evidence type="ECO:0000256" key="4">
    <source>
        <dbReference type="ARBA" id="ARBA00022617"/>
    </source>
</evidence>
<comment type="cofactor">
    <cofactor evidence="1">
        <name>heme b</name>
        <dbReference type="ChEBI" id="CHEBI:60344"/>
    </cofactor>
</comment>
<evidence type="ECO:0000256" key="7">
    <source>
        <dbReference type="ARBA" id="ARBA00022982"/>
    </source>
</evidence>
<dbReference type="InterPro" id="IPR045150">
    <property type="entry name" value="CYB561D1/2"/>
</dbReference>
<feature type="transmembrane region" description="Helical" evidence="12">
    <location>
        <begin position="63"/>
        <end position="83"/>
    </location>
</feature>
<evidence type="ECO:0000256" key="3">
    <source>
        <dbReference type="ARBA" id="ARBA00022448"/>
    </source>
</evidence>
<dbReference type="GO" id="GO:0140571">
    <property type="term" value="F:transmembrane ascorbate ferrireductase activity"/>
    <property type="evidence" value="ECO:0007669"/>
    <property type="project" value="UniProtKB-EC"/>
</dbReference>
<feature type="transmembrane region" description="Helical" evidence="12">
    <location>
        <begin position="208"/>
        <end position="233"/>
    </location>
</feature>
<dbReference type="GO" id="GO:0046872">
    <property type="term" value="F:metal ion binding"/>
    <property type="evidence" value="ECO:0007669"/>
    <property type="project" value="UniProtKB-KW"/>
</dbReference>
<evidence type="ECO:0000256" key="9">
    <source>
        <dbReference type="ARBA" id="ARBA00023004"/>
    </source>
</evidence>
<keyword evidence="8 12" id="KW-1133">Transmembrane helix</keyword>
<dbReference type="PANTHER" id="PTHR15422">
    <property type="entry name" value="OS05G0565100 PROTEIN"/>
    <property type="match status" value="1"/>
</dbReference>
<feature type="transmembrane region" description="Helical" evidence="12">
    <location>
        <begin position="173"/>
        <end position="196"/>
    </location>
</feature>
<dbReference type="InterPro" id="IPR006593">
    <property type="entry name" value="Cyt_b561/ferric_Rdtase_TM"/>
</dbReference>
<evidence type="ECO:0000313" key="14">
    <source>
        <dbReference type="EMBL" id="CAH2242665.1"/>
    </source>
</evidence>
<feature type="transmembrane region" description="Helical" evidence="12">
    <location>
        <begin position="104"/>
        <end position="122"/>
    </location>
</feature>
<evidence type="ECO:0000256" key="5">
    <source>
        <dbReference type="ARBA" id="ARBA00022692"/>
    </source>
</evidence>
<organism evidence="14 15">
    <name type="scientific">Pararge aegeria aegeria</name>
    <dbReference type="NCBI Taxonomy" id="348720"/>
    <lineage>
        <taxon>Eukaryota</taxon>
        <taxon>Metazoa</taxon>
        <taxon>Ecdysozoa</taxon>
        <taxon>Arthropoda</taxon>
        <taxon>Hexapoda</taxon>
        <taxon>Insecta</taxon>
        <taxon>Pterygota</taxon>
        <taxon>Neoptera</taxon>
        <taxon>Endopterygota</taxon>
        <taxon>Lepidoptera</taxon>
        <taxon>Glossata</taxon>
        <taxon>Ditrysia</taxon>
        <taxon>Papilionoidea</taxon>
        <taxon>Nymphalidae</taxon>
        <taxon>Satyrinae</taxon>
        <taxon>Satyrini</taxon>
        <taxon>Parargina</taxon>
        <taxon>Pararge</taxon>
    </lineage>
</organism>
<proteinExistence type="predicted"/>
<dbReference type="GO" id="GO:0016020">
    <property type="term" value="C:membrane"/>
    <property type="evidence" value="ECO:0007669"/>
    <property type="project" value="UniProtKB-SubCell"/>
</dbReference>